<feature type="transmembrane region" description="Helical" evidence="13">
    <location>
        <begin position="170"/>
        <end position="190"/>
    </location>
</feature>
<keyword evidence="10 13" id="KW-1133">Transmembrane helix</keyword>
<evidence type="ECO:0000256" key="1">
    <source>
        <dbReference type="ARBA" id="ARBA00001971"/>
    </source>
</evidence>
<dbReference type="GO" id="GO:0009061">
    <property type="term" value="P:anaerobic respiration"/>
    <property type="evidence" value="ECO:0007669"/>
    <property type="project" value="TreeGrafter"/>
</dbReference>
<organism evidence="16 17">
    <name type="scientific">Falsigemmobacter intermedius</name>
    <dbReference type="NCBI Taxonomy" id="1553448"/>
    <lineage>
        <taxon>Bacteria</taxon>
        <taxon>Pseudomonadati</taxon>
        <taxon>Pseudomonadota</taxon>
        <taxon>Alphaproteobacteria</taxon>
        <taxon>Rhodobacterales</taxon>
        <taxon>Paracoccaceae</taxon>
        <taxon>Falsigemmobacter</taxon>
    </lineage>
</organism>
<dbReference type="GO" id="GO:0046872">
    <property type="term" value="F:metal ion binding"/>
    <property type="evidence" value="ECO:0007669"/>
    <property type="project" value="UniProtKB-KW"/>
</dbReference>
<evidence type="ECO:0000256" key="6">
    <source>
        <dbReference type="ARBA" id="ARBA00022617"/>
    </source>
</evidence>
<keyword evidence="7 13" id="KW-0812">Transmembrane</keyword>
<evidence type="ECO:0000256" key="2">
    <source>
        <dbReference type="ARBA" id="ARBA00004651"/>
    </source>
</evidence>
<keyword evidence="12 13" id="KW-0472">Membrane</keyword>
<comment type="cofactor">
    <cofactor evidence="1">
        <name>heme</name>
        <dbReference type="ChEBI" id="CHEBI:30413"/>
    </cofactor>
</comment>
<dbReference type="RefSeq" id="WP_128489958.1">
    <property type="nucleotide sequence ID" value="NZ_JBHLXB010000025.1"/>
</dbReference>
<keyword evidence="14" id="KW-0732">Signal</keyword>
<proteinExistence type="inferred from homology"/>
<dbReference type="NCBIfam" id="TIGR01583">
    <property type="entry name" value="formate-DH-gamm"/>
    <property type="match status" value="1"/>
</dbReference>
<feature type="transmembrane region" description="Helical" evidence="13">
    <location>
        <begin position="227"/>
        <end position="251"/>
    </location>
</feature>
<comment type="similarity">
    <text evidence="3">Belongs to the formate dehydrogenase gamma subunit family.</text>
</comment>
<feature type="signal peptide" evidence="14">
    <location>
        <begin position="1"/>
        <end position="24"/>
    </location>
</feature>
<dbReference type="AlphaFoldDB" id="A0A444M9T9"/>
<evidence type="ECO:0000256" key="11">
    <source>
        <dbReference type="ARBA" id="ARBA00023004"/>
    </source>
</evidence>
<dbReference type="InterPro" id="IPR051817">
    <property type="entry name" value="FDH_cytochrome_b556_subunit"/>
</dbReference>
<feature type="transmembrane region" description="Helical" evidence="13">
    <location>
        <begin position="126"/>
        <end position="150"/>
    </location>
</feature>
<evidence type="ECO:0000256" key="4">
    <source>
        <dbReference type="ARBA" id="ARBA00022448"/>
    </source>
</evidence>
<dbReference type="SUPFAM" id="SSF81342">
    <property type="entry name" value="Transmembrane di-heme cytochromes"/>
    <property type="match status" value="1"/>
</dbReference>
<dbReference type="Proteomes" id="UP000287168">
    <property type="component" value="Unassembled WGS sequence"/>
</dbReference>
<evidence type="ECO:0000256" key="5">
    <source>
        <dbReference type="ARBA" id="ARBA00022475"/>
    </source>
</evidence>
<evidence type="ECO:0000256" key="8">
    <source>
        <dbReference type="ARBA" id="ARBA00022723"/>
    </source>
</evidence>
<evidence type="ECO:0000256" key="13">
    <source>
        <dbReference type="SAM" id="Phobius"/>
    </source>
</evidence>
<dbReference type="Pfam" id="PF01292">
    <property type="entry name" value="Ni_hydr_CYTB"/>
    <property type="match status" value="1"/>
</dbReference>
<feature type="transmembrane region" description="Helical" evidence="13">
    <location>
        <begin position="83"/>
        <end position="105"/>
    </location>
</feature>
<comment type="subcellular location">
    <subcellularLocation>
        <location evidence="2">Cell membrane</location>
        <topology evidence="2">Multi-pass membrane protein</topology>
    </subcellularLocation>
</comment>
<comment type="caution">
    <text evidence="16">The sequence shown here is derived from an EMBL/GenBank/DDBJ whole genome shotgun (WGS) entry which is preliminary data.</text>
</comment>
<evidence type="ECO:0000256" key="7">
    <source>
        <dbReference type="ARBA" id="ARBA00022692"/>
    </source>
</evidence>
<dbReference type="GO" id="GO:0022904">
    <property type="term" value="P:respiratory electron transport chain"/>
    <property type="evidence" value="ECO:0007669"/>
    <property type="project" value="InterPro"/>
</dbReference>
<keyword evidence="8" id="KW-0479">Metal-binding</keyword>
<feature type="chain" id="PRO_5019308360" evidence="14">
    <location>
        <begin position="25"/>
        <end position="334"/>
    </location>
</feature>
<keyword evidence="4" id="KW-0813">Transport</keyword>
<dbReference type="EMBL" id="SBLC01000019">
    <property type="protein sequence ID" value="RWY39931.1"/>
    <property type="molecule type" value="Genomic_DNA"/>
</dbReference>
<keyword evidence="17" id="KW-1185">Reference proteome</keyword>
<dbReference type="GO" id="GO:0008863">
    <property type="term" value="F:formate dehydrogenase (NAD+) activity"/>
    <property type="evidence" value="ECO:0007669"/>
    <property type="project" value="InterPro"/>
</dbReference>
<keyword evidence="9" id="KW-0249">Electron transport</keyword>
<feature type="transmembrane region" description="Helical" evidence="13">
    <location>
        <begin position="263"/>
        <end position="282"/>
    </location>
</feature>
<evidence type="ECO:0000256" key="10">
    <source>
        <dbReference type="ARBA" id="ARBA00022989"/>
    </source>
</evidence>
<accession>A0A444M9T9</accession>
<gene>
    <name evidence="16" type="ORF">EP867_13210</name>
</gene>
<dbReference type="GO" id="GO:0036397">
    <property type="term" value="F:formate dehydrogenase (quinone) activity"/>
    <property type="evidence" value="ECO:0007669"/>
    <property type="project" value="TreeGrafter"/>
</dbReference>
<evidence type="ECO:0000256" key="12">
    <source>
        <dbReference type="ARBA" id="ARBA00023136"/>
    </source>
</evidence>
<evidence type="ECO:0000313" key="17">
    <source>
        <dbReference type="Proteomes" id="UP000287168"/>
    </source>
</evidence>
<dbReference type="GO" id="GO:0009055">
    <property type="term" value="F:electron transfer activity"/>
    <property type="evidence" value="ECO:0007669"/>
    <property type="project" value="InterPro"/>
</dbReference>
<dbReference type="Gene3D" id="1.20.950.20">
    <property type="entry name" value="Transmembrane di-heme cytochromes, Chain C"/>
    <property type="match status" value="1"/>
</dbReference>
<feature type="domain" description="Cytochrome b561 bacterial/Ni-hydrogenase" evidence="15">
    <location>
        <begin position="118"/>
        <end position="297"/>
    </location>
</feature>
<dbReference type="GO" id="GO:0005886">
    <property type="term" value="C:plasma membrane"/>
    <property type="evidence" value="ECO:0007669"/>
    <property type="project" value="UniProtKB-SubCell"/>
</dbReference>
<protein>
    <submittedName>
        <fullName evidence="16">Formate dehydrogenase subunit gamma</fullName>
    </submittedName>
</protein>
<evidence type="ECO:0000256" key="9">
    <source>
        <dbReference type="ARBA" id="ARBA00022982"/>
    </source>
</evidence>
<dbReference type="GO" id="GO:0009326">
    <property type="term" value="C:formate dehydrogenase complex"/>
    <property type="evidence" value="ECO:0007669"/>
    <property type="project" value="InterPro"/>
</dbReference>
<dbReference type="GO" id="GO:0015944">
    <property type="term" value="P:formate oxidation"/>
    <property type="evidence" value="ECO:0007669"/>
    <property type="project" value="UniProtKB-ARBA"/>
</dbReference>
<sequence>MTLRFKLAALVLGATLGFSAPVMAQQPVNPTASSVQEQQLLDALKPGETISGRISIPDDNAADLQKPSNKDWMGFNLKVSDRVMGVALVGTLLALLVFFVVKGRLKIEAGRAGRTITRFNVFERTVHWTMAISFIALALSGINVAVGRYIVLPWLGYEAFGSLTYLGKLAHHYLAWPFMVCVVITFLMWVRHNIPNKLDLRWLKEGGGLLVKGKHPPAKKFNAGQKIVFWGVVVGGSLVAASGLLLMFPYFLDSATDWQLAQIAHALIASGMMAMILGHIYIGTVGTEGALDAMTTGQVDVNWAEQHHSLWLEEELAKGAVQRRGPGGEVTPAE</sequence>
<evidence type="ECO:0000256" key="14">
    <source>
        <dbReference type="SAM" id="SignalP"/>
    </source>
</evidence>
<dbReference type="PANTHER" id="PTHR30074">
    <property type="entry name" value="FORMATE DEHYDROGENASE, NITRATE-INDUCIBLE, CYTOCHROME B556 FDN SUBUNIT"/>
    <property type="match status" value="1"/>
</dbReference>
<dbReference type="OrthoDB" id="9790598at2"/>
<dbReference type="PANTHER" id="PTHR30074:SF6">
    <property type="entry name" value="FORMATE DEHYDROGENASE GAMMA SUBUNIT"/>
    <property type="match status" value="1"/>
</dbReference>
<evidence type="ECO:0000256" key="3">
    <source>
        <dbReference type="ARBA" id="ARBA00010747"/>
    </source>
</evidence>
<reference evidence="16 17" key="1">
    <citation type="journal article" date="2015" name="Int. J. Syst. Evol. Microbiol.">
        <title>Gemmobacter intermedius sp. nov., isolated from a white stork (Ciconia ciconia).</title>
        <authorList>
            <person name="Kampfer P."/>
            <person name="Jerzak L."/>
            <person name="Wilharm G."/>
            <person name="Golke J."/>
            <person name="Busse H.J."/>
            <person name="Glaeser S.P."/>
        </authorList>
    </citation>
    <scope>NUCLEOTIDE SEQUENCE [LARGE SCALE GENOMIC DNA]</scope>
    <source>
        <strain evidence="16 17">119/4</strain>
    </source>
</reference>
<name>A0A444M9T9_9RHOB</name>
<evidence type="ECO:0000313" key="16">
    <source>
        <dbReference type="EMBL" id="RWY39931.1"/>
    </source>
</evidence>
<evidence type="ECO:0000259" key="15">
    <source>
        <dbReference type="Pfam" id="PF01292"/>
    </source>
</evidence>
<dbReference type="FunFam" id="1.20.950.20:FF:000002">
    <property type="entry name" value="Formate dehydrogenase cytochrome b556 subunit"/>
    <property type="match status" value="1"/>
</dbReference>
<dbReference type="InterPro" id="IPR011577">
    <property type="entry name" value="Cyt_b561_bac/Ni-Hgenase"/>
</dbReference>
<keyword evidence="11" id="KW-0408">Iron</keyword>
<dbReference type="InterPro" id="IPR016174">
    <property type="entry name" value="Di-haem_cyt_TM"/>
</dbReference>
<keyword evidence="5" id="KW-1003">Cell membrane</keyword>
<dbReference type="InterPro" id="IPR006471">
    <property type="entry name" value="Formate_DH_gsu"/>
</dbReference>
<keyword evidence="6" id="KW-0349">Heme</keyword>